<dbReference type="EMBL" id="JAPZBS010000008">
    <property type="protein sequence ID" value="KAJ5363783.1"/>
    <property type="molecule type" value="Genomic_DNA"/>
</dbReference>
<keyword evidence="4" id="KW-1185">Reference proteome</keyword>
<feature type="region of interest" description="Disordered" evidence="1">
    <location>
        <begin position="1"/>
        <end position="29"/>
    </location>
</feature>
<feature type="transmembrane region" description="Helical" evidence="2">
    <location>
        <begin position="437"/>
        <end position="457"/>
    </location>
</feature>
<proteinExistence type="predicted"/>
<dbReference type="RefSeq" id="XP_056551410.1">
    <property type="nucleotide sequence ID" value="XM_056702410.1"/>
</dbReference>
<dbReference type="Proteomes" id="UP001147782">
    <property type="component" value="Unassembled WGS sequence"/>
</dbReference>
<evidence type="ECO:0000256" key="1">
    <source>
        <dbReference type="SAM" id="MobiDB-lite"/>
    </source>
</evidence>
<feature type="compositionally biased region" description="Basic and acidic residues" evidence="1">
    <location>
        <begin position="166"/>
        <end position="178"/>
    </location>
</feature>
<keyword evidence="2" id="KW-0472">Membrane</keyword>
<dbReference type="GeneID" id="81441589"/>
<keyword evidence="2" id="KW-1133">Transmembrane helix</keyword>
<gene>
    <name evidence="3" type="ORF">N7496_009496</name>
</gene>
<comment type="caution">
    <text evidence="3">The sequence shown here is derived from an EMBL/GenBank/DDBJ whole genome shotgun (WGS) entry which is preliminary data.</text>
</comment>
<evidence type="ECO:0000313" key="3">
    <source>
        <dbReference type="EMBL" id="KAJ5363783.1"/>
    </source>
</evidence>
<feature type="compositionally biased region" description="Polar residues" evidence="1">
    <location>
        <begin position="187"/>
        <end position="196"/>
    </location>
</feature>
<feature type="compositionally biased region" description="Basic and acidic residues" evidence="1">
    <location>
        <begin position="312"/>
        <end position="323"/>
    </location>
</feature>
<feature type="region of interest" description="Disordered" evidence="1">
    <location>
        <begin position="166"/>
        <end position="230"/>
    </location>
</feature>
<feature type="region of interest" description="Disordered" evidence="1">
    <location>
        <begin position="243"/>
        <end position="340"/>
    </location>
</feature>
<organism evidence="3 4">
    <name type="scientific">Penicillium cataractarum</name>
    <dbReference type="NCBI Taxonomy" id="2100454"/>
    <lineage>
        <taxon>Eukaryota</taxon>
        <taxon>Fungi</taxon>
        <taxon>Dikarya</taxon>
        <taxon>Ascomycota</taxon>
        <taxon>Pezizomycotina</taxon>
        <taxon>Eurotiomycetes</taxon>
        <taxon>Eurotiomycetidae</taxon>
        <taxon>Eurotiales</taxon>
        <taxon>Aspergillaceae</taxon>
        <taxon>Penicillium</taxon>
    </lineage>
</organism>
<keyword evidence="2" id="KW-0812">Transmembrane</keyword>
<name>A0A9W9RP36_9EURO</name>
<evidence type="ECO:0000256" key="2">
    <source>
        <dbReference type="SAM" id="Phobius"/>
    </source>
</evidence>
<reference evidence="3" key="1">
    <citation type="submission" date="2022-11" db="EMBL/GenBank/DDBJ databases">
        <authorList>
            <person name="Petersen C."/>
        </authorList>
    </citation>
    <scope>NUCLEOTIDE SEQUENCE</scope>
    <source>
        <strain evidence="3">IBT 29864</strain>
    </source>
</reference>
<sequence>MGSMRAPLGRIDTRLRMSDTPADEPVTSSFPSIVAFEDLLQRDQRPLNYMGTSQPKMDPRVQFASETSHNPIHGRGIGKPYPRLELDVALDKYHSLDGFTEPVSPRNTPASISCCESPEDSARPVETQNMRTSSAPQIQSLAFEWFDGKSEGDLMHFDGNSESKAQKRRFSADYEHRSSTILPPKDLTQTTGTASSEKPEDNSPHMPCVRSSPPPTPSPKSRSPPADRPIPTVERKADYIAAHGQQKHYKKWKGSNRALAQRVSPYRSPPKAPKIRPLNRQSDVPFSSLLPSSGRQEGSRDLASQTDPSQETVEHNIPADEKNVATGATDARVDESTDPSSDLVGLSFSIYRVQHPQQHSVLGLGGSAFQVEMTSTPFPFHVSDREEEEAEHTVNRPSFEDLVFHHYVVLPAVVARFPVAVFSILNRACNSRIGTILLYLEKMFWSIVIAFFLAFLAKFRRRPGSGPGAGHGH</sequence>
<reference evidence="3" key="2">
    <citation type="journal article" date="2023" name="IMA Fungus">
        <title>Comparative genomic study of the Penicillium genus elucidates a diverse pangenome and 15 lateral gene transfer events.</title>
        <authorList>
            <person name="Petersen C."/>
            <person name="Sorensen T."/>
            <person name="Nielsen M.R."/>
            <person name="Sondergaard T.E."/>
            <person name="Sorensen J.L."/>
            <person name="Fitzpatrick D.A."/>
            <person name="Frisvad J.C."/>
            <person name="Nielsen K.L."/>
        </authorList>
    </citation>
    <scope>NUCLEOTIDE SEQUENCE</scope>
    <source>
        <strain evidence="3">IBT 29864</strain>
    </source>
</reference>
<feature type="region of interest" description="Disordered" evidence="1">
    <location>
        <begin position="99"/>
        <end position="136"/>
    </location>
</feature>
<feature type="compositionally biased region" description="Polar residues" evidence="1">
    <location>
        <begin position="126"/>
        <end position="136"/>
    </location>
</feature>
<feature type="transmembrane region" description="Helical" evidence="2">
    <location>
        <begin position="404"/>
        <end position="425"/>
    </location>
</feature>
<dbReference type="OrthoDB" id="4306135at2759"/>
<protein>
    <submittedName>
        <fullName evidence="3">Uncharacterized protein</fullName>
    </submittedName>
</protein>
<accession>A0A9W9RP36</accession>
<dbReference type="AlphaFoldDB" id="A0A9W9RP36"/>
<feature type="compositionally biased region" description="Basic residues" evidence="1">
    <location>
        <begin position="245"/>
        <end position="254"/>
    </location>
</feature>
<evidence type="ECO:0000313" key="4">
    <source>
        <dbReference type="Proteomes" id="UP001147782"/>
    </source>
</evidence>
<feature type="compositionally biased region" description="Polar residues" evidence="1">
    <location>
        <begin position="279"/>
        <end position="311"/>
    </location>
</feature>